<evidence type="ECO:0000313" key="1">
    <source>
        <dbReference type="EMBL" id="KAJ5234743.1"/>
    </source>
</evidence>
<sequence>MYFPRHEDREYYGTLVSDPDMRRTSEEMWAAEKSAKEKKGEPSETEYYEAILQASVEEDSQYELPEEDDLHPLVRLYSRYQYYPAGADNIANEIISMKEDPNYFHEFIKKWSEYQTEKISGLPGKATRVKKGQKKEYNARCLGEMIAELIIDYMIWDGLIADFQRLAEVIDNNRVAMNSTKVVPRERVPLDVVDNCSKLIMKLVNLQTSKMQSFMTAFAAAPGWRKRFSWKDDEGGGCVDRILDKNQSVKLVATKWSQMRKFGAPTLVIGKLFEQSPGYQQHVKSFLLDFISYTVAEINWFVEHEDKDKELMTPFIRAFLSTLTMYGACPVQVRQYDIWNNNFDLIIDTQAACPKDTSTDLFSGTCGRWVCW</sequence>
<reference evidence="1" key="1">
    <citation type="submission" date="2022-11" db="EMBL/GenBank/DDBJ databases">
        <authorList>
            <person name="Petersen C."/>
        </authorList>
    </citation>
    <scope>NUCLEOTIDE SEQUENCE</scope>
    <source>
        <strain evidence="1">IBT 23319</strain>
    </source>
</reference>
<dbReference type="AlphaFoldDB" id="A0A9W9TQQ5"/>
<protein>
    <submittedName>
        <fullName evidence="1">Uncharacterized protein</fullName>
    </submittedName>
</protein>
<keyword evidence="2" id="KW-1185">Reference proteome</keyword>
<gene>
    <name evidence="1" type="ORF">N7469_003911</name>
</gene>
<reference evidence="1" key="2">
    <citation type="journal article" date="2023" name="IMA Fungus">
        <title>Comparative genomic study of the Penicillium genus elucidates a diverse pangenome and 15 lateral gene transfer events.</title>
        <authorList>
            <person name="Petersen C."/>
            <person name="Sorensen T."/>
            <person name="Nielsen M.R."/>
            <person name="Sondergaard T.E."/>
            <person name="Sorensen J.L."/>
            <person name="Fitzpatrick D.A."/>
            <person name="Frisvad J.C."/>
            <person name="Nielsen K.L."/>
        </authorList>
    </citation>
    <scope>NUCLEOTIDE SEQUENCE</scope>
    <source>
        <strain evidence="1">IBT 23319</strain>
    </source>
</reference>
<comment type="caution">
    <text evidence="1">The sequence shown here is derived from an EMBL/GenBank/DDBJ whole genome shotgun (WGS) entry which is preliminary data.</text>
</comment>
<name>A0A9W9TQQ5_PENCI</name>
<evidence type="ECO:0000313" key="2">
    <source>
        <dbReference type="Proteomes" id="UP001147733"/>
    </source>
</evidence>
<dbReference type="GeneID" id="81381998"/>
<dbReference type="OrthoDB" id="4350039at2759"/>
<dbReference type="RefSeq" id="XP_056502243.1">
    <property type="nucleotide sequence ID" value="XM_056642831.1"/>
</dbReference>
<dbReference type="EMBL" id="JAPQKT010000003">
    <property type="protein sequence ID" value="KAJ5234743.1"/>
    <property type="molecule type" value="Genomic_DNA"/>
</dbReference>
<organism evidence="1 2">
    <name type="scientific">Penicillium citrinum</name>
    <dbReference type="NCBI Taxonomy" id="5077"/>
    <lineage>
        <taxon>Eukaryota</taxon>
        <taxon>Fungi</taxon>
        <taxon>Dikarya</taxon>
        <taxon>Ascomycota</taxon>
        <taxon>Pezizomycotina</taxon>
        <taxon>Eurotiomycetes</taxon>
        <taxon>Eurotiomycetidae</taxon>
        <taxon>Eurotiales</taxon>
        <taxon>Aspergillaceae</taxon>
        <taxon>Penicillium</taxon>
    </lineage>
</organism>
<accession>A0A9W9TQQ5</accession>
<dbReference type="Proteomes" id="UP001147733">
    <property type="component" value="Unassembled WGS sequence"/>
</dbReference>
<proteinExistence type="predicted"/>